<dbReference type="STRING" id="418459.E3K7G0"/>
<dbReference type="InterPro" id="IPR047088">
    <property type="entry name" value="ORC5_C"/>
</dbReference>
<dbReference type="GeneID" id="10539290"/>
<dbReference type="GO" id="GO:0003688">
    <property type="term" value="F:DNA replication origin binding"/>
    <property type="evidence" value="ECO:0000318"/>
    <property type="project" value="GO_Central"/>
</dbReference>
<dbReference type="InParanoid" id="E3K7G0"/>
<dbReference type="Pfam" id="PF14630">
    <property type="entry name" value="ORC5_C"/>
    <property type="match status" value="1"/>
</dbReference>
<dbReference type="HOGENOM" id="CLU_462413_0_0_1"/>
<dbReference type="Proteomes" id="UP000008783">
    <property type="component" value="Unassembled WGS sequence"/>
</dbReference>
<evidence type="ECO:0000313" key="3">
    <source>
        <dbReference type="EMBL" id="EFP80284.2"/>
    </source>
</evidence>
<protein>
    <recommendedName>
        <fullName evidence="2">Origin recognition complex subunit 5 C-terminal domain-containing protein</fullName>
    </recommendedName>
</protein>
<evidence type="ECO:0000313" key="4">
    <source>
        <dbReference type="Proteomes" id="UP000008783"/>
    </source>
</evidence>
<feature type="region of interest" description="Disordered" evidence="1">
    <location>
        <begin position="379"/>
        <end position="442"/>
    </location>
</feature>
<reference evidence="4" key="2">
    <citation type="journal article" date="2011" name="Proc. Natl. Acad. Sci. U.S.A.">
        <title>Obligate biotrophy features unraveled by the genomic analysis of rust fungi.</title>
        <authorList>
            <person name="Duplessis S."/>
            <person name="Cuomo C.A."/>
            <person name="Lin Y.-C."/>
            <person name="Aerts A."/>
            <person name="Tisserant E."/>
            <person name="Veneault-Fourrey C."/>
            <person name="Joly D.L."/>
            <person name="Hacquard S."/>
            <person name="Amselem J."/>
            <person name="Cantarel B.L."/>
            <person name="Chiu R."/>
            <person name="Coutinho P.M."/>
            <person name="Feau N."/>
            <person name="Field M."/>
            <person name="Frey P."/>
            <person name="Gelhaye E."/>
            <person name="Goldberg J."/>
            <person name="Grabherr M.G."/>
            <person name="Kodira C.D."/>
            <person name="Kohler A."/>
            <person name="Kuees U."/>
            <person name="Lindquist E.A."/>
            <person name="Lucas S.M."/>
            <person name="Mago R."/>
            <person name="Mauceli E."/>
            <person name="Morin E."/>
            <person name="Murat C."/>
            <person name="Pangilinan J.L."/>
            <person name="Park R."/>
            <person name="Pearson M."/>
            <person name="Quesneville H."/>
            <person name="Rouhier N."/>
            <person name="Sakthikumar S."/>
            <person name="Salamov A.A."/>
            <person name="Schmutz J."/>
            <person name="Selles B."/>
            <person name="Shapiro H."/>
            <person name="Tanguay P."/>
            <person name="Tuskan G.A."/>
            <person name="Henrissat B."/>
            <person name="Van de Peer Y."/>
            <person name="Rouze P."/>
            <person name="Ellis J.G."/>
            <person name="Dodds P.N."/>
            <person name="Schein J.E."/>
            <person name="Zhong S."/>
            <person name="Hamelin R.C."/>
            <person name="Grigoriev I.V."/>
            <person name="Szabo L.J."/>
            <person name="Martin F."/>
        </authorList>
    </citation>
    <scope>NUCLEOTIDE SEQUENCE [LARGE SCALE GENOMIC DNA]</scope>
    <source>
        <strain evidence="4">CRL 75-36-700-3 / race SCCL</strain>
    </source>
</reference>
<feature type="compositionally biased region" description="Polar residues" evidence="1">
    <location>
        <begin position="398"/>
        <end position="411"/>
    </location>
</feature>
<reference key="1">
    <citation type="submission" date="2007-01" db="EMBL/GenBank/DDBJ databases">
        <title>The Genome Sequence of Puccinia graminis f. sp. tritici Strain CRL 75-36-700-3.</title>
        <authorList>
            <consortium name="The Broad Institute Genome Sequencing Platform"/>
            <person name="Birren B."/>
            <person name="Lander E."/>
            <person name="Galagan J."/>
            <person name="Nusbaum C."/>
            <person name="Devon K."/>
            <person name="Cuomo C."/>
            <person name="Jaffe D."/>
            <person name="Butler J."/>
            <person name="Alvarez P."/>
            <person name="Gnerre S."/>
            <person name="Grabherr M."/>
            <person name="Mauceli E."/>
            <person name="Brockman W."/>
            <person name="Young S."/>
            <person name="LaButti K."/>
            <person name="Sykes S."/>
            <person name="DeCaprio D."/>
            <person name="Crawford M."/>
            <person name="Koehrsen M."/>
            <person name="Engels R."/>
            <person name="Montgomery P."/>
            <person name="Pearson M."/>
            <person name="Howarth C."/>
            <person name="Larson L."/>
            <person name="White J."/>
            <person name="Zeng Q."/>
            <person name="Kodira C."/>
            <person name="Yandava C."/>
            <person name="Alvarado L."/>
            <person name="O'Leary S."/>
            <person name="Szabo L."/>
            <person name="Dean R."/>
            <person name="Schein J."/>
        </authorList>
    </citation>
    <scope>NUCLEOTIDE SEQUENCE</scope>
    <source>
        <strain>CRL 75-36-700-3</strain>
    </source>
</reference>
<dbReference type="AlphaFoldDB" id="E3K7G0"/>
<evidence type="ECO:0000256" key="1">
    <source>
        <dbReference type="SAM" id="MobiDB-lite"/>
    </source>
</evidence>
<dbReference type="OrthoDB" id="365981at2759"/>
<dbReference type="eggNOG" id="KOG2543">
    <property type="taxonomic scope" value="Eukaryota"/>
</dbReference>
<name>E3K7G0_PUCGT</name>
<dbReference type="InterPro" id="IPR020796">
    <property type="entry name" value="ORC5"/>
</dbReference>
<gene>
    <name evidence="3" type="ORF">PGTG_06240</name>
</gene>
<feature type="compositionally biased region" description="Polar residues" evidence="1">
    <location>
        <begin position="420"/>
        <end position="439"/>
    </location>
</feature>
<keyword evidence="4" id="KW-1185">Reference proteome</keyword>
<dbReference type="PANTHER" id="PTHR12705:SF0">
    <property type="entry name" value="ORIGIN RECOGNITION COMPLEX SUBUNIT 5"/>
    <property type="match status" value="1"/>
</dbReference>
<dbReference type="VEuPathDB" id="FungiDB:PGTG_06240"/>
<dbReference type="EMBL" id="DS178275">
    <property type="protein sequence ID" value="EFP80284.2"/>
    <property type="molecule type" value="Genomic_DNA"/>
</dbReference>
<accession>E3K7G0</accession>
<dbReference type="KEGG" id="pgr:PGTG_06240"/>
<proteinExistence type="predicted"/>
<dbReference type="PANTHER" id="PTHR12705">
    <property type="entry name" value="ORIGIN RECOGNITION COMPLEX SUBUNIT 5"/>
    <property type="match status" value="1"/>
</dbReference>
<dbReference type="GO" id="GO:0005664">
    <property type="term" value="C:nuclear origin of replication recognition complex"/>
    <property type="evidence" value="ECO:0000318"/>
    <property type="project" value="GO_Central"/>
</dbReference>
<dbReference type="GO" id="GO:0006270">
    <property type="term" value="P:DNA replication initiation"/>
    <property type="evidence" value="ECO:0000318"/>
    <property type="project" value="GO_Central"/>
</dbReference>
<dbReference type="RefSeq" id="XP_003324703.2">
    <property type="nucleotide sequence ID" value="XM_003324655.2"/>
</dbReference>
<evidence type="ECO:0000259" key="2">
    <source>
        <dbReference type="Pfam" id="PF14630"/>
    </source>
</evidence>
<sequence length="667" mass="75248">MRTTTLFIHIREKGQREHPGQLQVDQDDRSRIKTMIGIERLNTVSSVYEQLDALLSSPSPPQSIYVQSASNLDFTLELLQQLLRNSSNQLPHPLLPSYVQVNLDEILSSRNLFQSILNHFANWDPPYHLSNIQSWNGQTNINKSQPSAFTWDYSQIAHELKQNRSKGLLAQRKSSSFDGFCDGLRLICNELSAYQPHQSSSSSEFLSKFPRFIILNKPELLRPWKDFNILTSFTRLAELSGCSVHTIFVSALPWPKLRPRYGALDPISIPIPRLSENGRLFIPPPVVLPELKNHLKEIFQAFVRFIVATFNSQTSADLYELSILVDRLWPDWITRMDESGSSFEDTAKMILLSKPIIELEQKAYGSPVWHLPSFLSKPPGLDDPSASASDDEEMTAYEESSGSPKKQNDVSSPKKPTLLLSPSKTRVNQISQTPFSTPSKPRHYLSIFSPSVTNPSSQPGSASTRHRFTTHLTPMTPRVQTIKFTASIDKGPVMYQRQKTIDTLSLSLPMVARFLLVAAFIASFNPARTDLGLFLTSNDGLKKRKARGPRKIQPGQVIRAKIRQRLLGPKMFTIGRLLAIFNAITDQEGIKFNEIDVLQQIGTLIQFKLLLKTTSSTSSSLISQADKQLESIKLIVSNLSSSSETQILRICDSLQFNLLNRMWELED</sequence>
<feature type="domain" description="Origin recognition complex subunit 5 C-terminal" evidence="2">
    <location>
        <begin position="508"/>
        <end position="626"/>
    </location>
</feature>
<organism evidence="3 4">
    <name type="scientific">Puccinia graminis f. sp. tritici (strain CRL 75-36-700-3 / race SCCL)</name>
    <name type="common">Black stem rust fungus</name>
    <dbReference type="NCBI Taxonomy" id="418459"/>
    <lineage>
        <taxon>Eukaryota</taxon>
        <taxon>Fungi</taxon>
        <taxon>Dikarya</taxon>
        <taxon>Basidiomycota</taxon>
        <taxon>Pucciniomycotina</taxon>
        <taxon>Pucciniomycetes</taxon>
        <taxon>Pucciniales</taxon>
        <taxon>Pucciniaceae</taxon>
        <taxon>Puccinia</taxon>
    </lineage>
</organism>